<dbReference type="EMBL" id="FZNX01000001">
    <property type="protein sequence ID" value="SNR31826.1"/>
    <property type="molecule type" value="Genomic_DNA"/>
</dbReference>
<dbReference type="RefSeq" id="WP_089376616.1">
    <property type="nucleotide sequence ID" value="NZ_FZNX01000001.1"/>
</dbReference>
<proteinExistence type="predicted"/>
<keyword evidence="1" id="KW-0472">Membrane</keyword>
<keyword evidence="1" id="KW-1133">Transmembrane helix</keyword>
<gene>
    <name evidence="2" type="ORF">SAMN04488111_0248</name>
</gene>
<feature type="transmembrane region" description="Helical" evidence="1">
    <location>
        <begin position="55"/>
        <end position="72"/>
    </location>
</feature>
<feature type="transmembrane region" description="Helical" evidence="1">
    <location>
        <begin position="105"/>
        <end position="124"/>
    </location>
</feature>
<evidence type="ECO:0000256" key="1">
    <source>
        <dbReference type="SAM" id="Phobius"/>
    </source>
</evidence>
<evidence type="ECO:0000313" key="3">
    <source>
        <dbReference type="Proteomes" id="UP000198412"/>
    </source>
</evidence>
<name>A0A238VC46_9FLAO</name>
<reference evidence="3" key="1">
    <citation type="submission" date="2017-06" db="EMBL/GenBank/DDBJ databases">
        <authorList>
            <person name="Varghese N."/>
            <person name="Submissions S."/>
        </authorList>
    </citation>
    <scope>NUCLEOTIDE SEQUENCE [LARGE SCALE GENOMIC DNA]</scope>
    <source>
        <strain evidence="3">DSM 27993</strain>
    </source>
</reference>
<organism evidence="2 3">
    <name type="scientific">Lutibacter flavus</name>
    <dbReference type="NCBI Taxonomy" id="691689"/>
    <lineage>
        <taxon>Bacteria</taxon>
        <taxon>Pseudomonadati</taxon>
        <taxon>Bacteroidota</taxon>
        <taxon>Flavobacteriia</taxon>
        <taxon>Flavobacteriales</taxon>
        <taxon>Flavobacteriaceae</taxon>
        <taxon>Lutibacter</taxon>
    </lineage>
</organism>
<dbReference type="AlphaFoldDB" id="A0A238VC46"/>
<dbReference type="Proteomes" id="UP000198412">
    <property type="component" value="Unassembled WGS sequence"/>
</dbReference>
<dbReference type="OrthoDB" id="1442507at2"/>
<protein>
    <submittedName>
        <fullName evidence="2">Uncharacterized protein</fullName>
    </submittedName>
</protein>
<evidence type="ECO:0000313" key="2">
    <source>
        <dbReference type="EMBL" id="SNR31826.1"/>
    </source>
</evidence>
<accession>A0A238VC46</accession>
<keyword evidence="1" id="KW-0812">Transmembrane</keyword>
<sequence>MKQDKNIEEFSKFILKKAGTEMPSNDFVNNVMDAINLENSKSTVTIYKPLISKQGWGLITVSLIVLIIFIITNTESLLMLPSIDFSFLNKFNSINVFENIKFSKIFTLSFVLFTIYVIFQLIIIKNYFSKRHII</sequence>
<keyword evidence="3" id="KW-1185">Reference proteome</keyword>